<dbReference type="InterPro" id="IPR049390">
    <property type="entry name" value="FBF1_C"/>
</dbReference>
<feature type="compositionally biased region" description="Basic and acidic residues" evidence="2">
    <location>
        <begin position="430"/>
        <end position="439"/>
    </location>
</feature>
<feature type="compositionally biased region" description="Acidic residues" evidence="2">
    <location>
        <begin position="16"/>
        <end position="25"/>
    </location>
</feature>
<reference evidence="4 5" key="1">
    <citation type="submission" date="2024-06" db="EMBL/GenBank/DDBJ databases">
        <title>A chromosome-level genome assembly of beet webworm, Loxostege sticticalis.</title>
        <authorList>
            <person name="Zhang Y."/>
        </authorList>
    </citation>
    <scope>NUCLEOTIDE SEQUENCE [LARGE SCALE GENOMIC DNA]</scope>
    <source>
        <strain evidence="4">AQ026</strain>
        <tissue evidence="4">Whole body</tissue>
    </source>
</reference>
<evidence type="ECO:0000259" key="3">
    <source>
        <dbReference type="Pfam" id="PF21007"/>
    </source>
</evidence>
<organism evidence="4 5">
    <name type="scientific">Loxostege sticticalis</name>
    <name type="common">Beet webworm moth</name>
    <dbReference type="NCBI Taxonomy" id="481309"/>
    <lineage>
        <taxon>Eukaryota</taxon>
        <taxon>Metazoa</taxon>
        <taxon>Ecdysozoa</taxon>
        <taxon>Arthropoda</taxon>
        <taxon>Hexapoda</taxon>
        <taxon>Insecta</taxon>
        <taxon>Pterygota</taxon>
        <taxon>Neoptera</taxon>
        <taxon>Endopterygota</taxon>
        <taxon>Lepidoptera</taxon>
        <taxon>Glossata</taxon>
        <taxon>Ditrysia</taxon>
        <taxon>Pyraloidea</taxon>
        <taxon>Crambidae</taxon>
        <taxon>Pyraustinae</taxon>
        <taxon>Loxostege</taxon>
    </lineage>
</organism>
<evidence type="ECO:0000313" key="4">
    <source>
        <dbReference type="EMBL" id="KAL0871770.1"/>
    </source>
</evidence>
<feature type="coiled-coil region" evidence="1">
    <location>
        <begin position="687"/>
        <end position="764"/>
    </location>
</feature>
<feature type="compositionally biased region" description="Basic and acidic residues" evidence="2">
    <location>
        <begin position="63"/>
        <end position="83"/>
    </location>
</feature>
<keyword evidence="1" id="KW-0175">Coiled coil</keyword>
<feature type="region of interest" description="Disordered" evidence="2">
    <location>
        <begin position="924"/>
        <end position="962"/>
    </location>
</feature>
<evidence type="ECO:0000256" key="1">
    <source>
        <dbReference type="SAM" id="Coils"/>
    </source>
</evidence>
<dbReference type="PANTHER" id="PTHR33689">
    <property type="entry name" value="FAS-BINDING FACTOR 1"/>
    <property type="match status" value="1"/>
</dbReference>
<gene>
    <name evidence="4" type="ORF">ABMA27_004268</name>
</gene>
<dbReference type="EMBL" id="JBEUOH010000016">
    <property type="protein sequence ID" value="KAL0871770.1"/>
    <property type="molecule type" value="Genomic_DNA"/>
</dbReference>
<feature type="region of interest" description="Disordered" evidence="2">
    <location>
        <begin position="416"/>
        <end position="439"/>
    </location>
</feature>
<dbReference type="PANTHER" id="PTHR33689:SF1">
    <property type="entry name" value="FAS-BINDING FACTOR 1"/>
    <property type="match status" value="1"/>
</dbReference>
<feature type="coiled-coil region" evidence="1">
    <location>
        <begin position="573"/>
        <end position="661"/>
    </location>
</feature>
<sequence>MSFNIDDPLAGILSDGSDDSFFDDDILGKKKPVKKKSTTTPEKKSALFDLDIDKPKPATSSSEAKKDPLFDLGKPDLKSDESKTTSFKPVSPAPFKRTLSKESVKIEKKPVETAKSPAKPKISASADSLDILGDLNFDTKKDAGKPIEKGKSSQSLLDDILGGSSSKAPSSSQTNRPATAAKSQEFDFDSILGKSESKATVSSKSVSQKQVTKTEKPKDVAPKKTKTSEDWLGIFQDKEESDDVSDMPAWLGGGDSKKKKNIDADTKVAPQKVKETMNEEKREVRDVEAKEDTKPKEPVVEPIERLNPTLNPIGPHASNEDLTAEGAAMYLQQQESQLMVALQLKAQEEKLAAMQMRQKESQRLQREAALAHHDQLDAMLQRQMQHRLQMQAIINAHQERITQRIRALLGTSNIEDNVNSSDEMDAAPGELKESPHSKEKKQLLQLVQSLQENHDKEIDLMETSYRRQLAFLEVSLSQAEERMKEESEKLMKYYSEKINWLEEHHELYKKHTEDNLASLTERHKAENEMLRQQHLENVRVLQEHHATLMDNIKNAVKQEQTLIQDAAGFSSNLQELVSDVKENKAQFQQLVDRVQSLAENTQRDSDKNIQARQSQIDEMIHQLKIDRENFEKEKSESREIVKLLESRLRQMNESIEQETASFKQKKMEFEFEKATFNKQTEFAKNVLKKQDEEIKMVKEDMQREFREKIDRLNEEKMNVQKDSVILAKEKASIQSIKQELEKMKAELQAQMEEVAEDRLRMNLEKQQLHMDEQRIMAKGRDLELLVKAAMEKQSQADKKYSEAELIQTKYEERIRRIQEHAVSLNAREKQIAKEKVSLSRERLALHNEKKQIEGRQQCSLCKSTQQVPIYNFETANTFPDSYHNVSVSRDEGDSNVMSAMKAIAQELVSLKLKKQMDLRQRSELGRASISAGGDRQVEEIGAPTDSLQPQPTSESASGGFKDYMDPKFMMLRLDIQKMFSNVDQSDKEGDEDAAHERE</sequence>
<keyword evidence="5" id="KW-1185">Reference proteome</keyword>
<evidence type="ECO:0000313" key="5">
    <source>
        <dbReference type="Proteomes" id="UP001549920"/>
    </source>
</evidence>
<feature type="region of interest" description="Disordered" evidence="2">
    <location>
        <begin position="1"/>
        <end position="297"/>
    </location>
</feature>
<dbReference type="Pfam" id="PF21007">
    <property type="entry name" value="FBF1"/>
    <property type="match status" value="1"/>
</dbReference>
<feature type="coiled-coil region" evidence="1">
    <location>
        <begin position="462"/>
        <end position="529"/>
    </location>
</feature>
<dbReference type="InterPro" id="IPR033561">
    <property type="entry name" value="FBF1"/>
</dbReference>
<feature type="compositionally biased region" description="Basic and acidic residues" evidence="2">
    <location>
        <begin position="99"/>
        <end position="112"/>
    </location>
</feature>
<proteinExistence type="predicted"/>
<feature type="compositionally biased region" description="Basic and acidic residues" evidence="2">
    <location>
        <begin position="41"/>
        <end position="56"/>
    </location>
</feature>
<evidence type="ECO:0000256" key="2">
    <source>
        <dbReference type="SAM" id="MobiDB-lite"/>
    </source>
</evidence>
<feature type="compositionally biased region" description="Basic and acidic residues" evidence="2">
    <location>
        <begin position="261"/>
        <end position="297"/>
    </location>
</feature>
<accession>A0ABR3HMZ1</accession>
<comment type="caution">
    <text evidence="4">The sequence shown here is derived from an EMBL/GenBank/DDBJ whole genome shotgun (WGS) entry which is preliminary data.</text>
</comment>
<protein>
    <recommendedName>
        <fullName evidence="3">Fas-binding factor 1 C-terminal domain-containing protein</fullName>
    </recommendedName>
</protein>
<feature type="compositionally biased region" description="Basic and acidic residues" evidence="2">
    <location>
        <begin position="137"/>
        <end position="151"/>
    </location>
</feature>
<feature type="compositionally biased region" description="Low complexity" evidence="2">
    <location>
        <begin position="198"/>
        <end position="211"/>
    </location>
</feature>
<feature type="compositionally biased region" description="Basic and acidic residues" evidence="2">
    <location>
        <begin position="212"/>
        <end position="229"/>
    </location>
</feature>
<feature type="compositionally biased region" description="Low complexity" evidence="2">
    <location>
        <begin position="152"/>
        <end position="172"/>
    </location>
</feature>
<feature type="compositionally biased region" description="Polar residues" evidence="2">
    <location>
        <begin position="945"/>
        <end position="956"/>
    </location>
</feature>
<name>A0ABR3HMZ1_LOXSC</name>
<dbReference type="Proteomes" id="UP001549920">
    <property type="component" value="Unassembled WGS sequence"/>
</dbReference>
<feature type="domain" description="Fas-binding factor 1 C-terminal" evidence="3">
    <location>
        <begin position="439"/>
        <end position="717"/>
    </location>
</feature>